<keyword evidence="1" id="KW-0812">Transmembrane</keyword>
<protein>
    <submittedName>
        <fullName evidence="2">Uncharacterized protein</fullName>
    </submittedName>
</protein>
<organism evidence="2 3">
    <name type="scientific">Clostridium fungisolvens</name>
    <dbReference type="NCBI Taxonomy" id="1604897"/>
    <lineage>
        <taxon>Bacteria</taxon>
        <taxon>Bacillati</taxon>
        <taxon>Bacillota</taxon>
        <taxon>Clostridia</taxon>
        <taxon>Eubacteriales</taxon>
        <taxon>Clostridiaceae</taxon>
        <taxon>Clostridium</taxon>
    </lineage>
</organism>
<proteinExistence type="predicted"/>
<keyword evidence="1" id="KW-0472">Membrane</keyword>
<feature type="transmembrane region" description="Helical" evidence="1">
    <location>
        <begin position="58"/>
        <end position="77"/>
    </location>
</feature>
<name>A0A6V8SK85_9CLOT</name>
<keyword evidence="3" id="KW-1185">Reference proteome</keyword>
<evidence type="ECO:0000313" key="3">
    <source>
        <dbReference type="Proteomes" id="UP000580568"/>
    </source>
</evidence>
<gene>
    <name evidence="2" type="ORF">bsdtw1_03064</name>
</gene>
<keyword evidence="1" id="KW-1133">Transmembrane helix</keyword>
<accession>A0A6V8SK85</accession>
<sequence length="90" mass="10112">MDNFNNKIKKSSNNDDSKTNIEVWEDLVSIKELILSLVICSVSAFGGYFFAPKERPKQLFLGLLGAIIGFVICSIIIKPKRTFIEATQED</sequence>
<reference evidence="2 3" key="1">
    <citation type="submission" date="2020-07" db="EMBL/GenBank/DDBJ databases">
        <title>A new beta-1,3-glucan-decomposing anaerobic bacterium isolated from anoxic soil subjected to biological soil disinfestation.</title>
        <authorList>
            <person name="Ueki A."/>
            <person name="Tonouchi A."/>
        </authorList>
    </citation>
    <scope>NUCLEOTIDE SEQUENCE [LARGE SCALE GENOMIC DNA]</scope>
    <source>
        <strain evidence="2 3">TW1</strain>
    </source>
</reference>
<evidence type="ECO:0000313" key="2">
    <source>
        <dbReference type="EMBL" id="GFP76952.1"/>
    </source>
</evidence>
<dbReference type="Proteomes" id="UP000580568">
    <property type="component" value="Unassembled WGS sequence"/>
</dbReference>
<dbReference type="RefSeq" id="WP_183278346.1">
    <property type="nucleotide sequence ID" value="NZ_BLZR01000001.1"/>
</dbReference>
<evidence type="ECO:0000256" key="1">
    <source>
        <dbReference type="SAM" id="Phobius"/>
    </source>
</evidence>
<dbReference type="EMBL" id="BLZR01000001">
    <property type="protein sequence ID" value="GFP76952.1"/>
    <property type="molecule type" value="Genomic_DNA"/>
</dbReference>
<feature type="transmembrane region" description="Helical" evidence="1">
    <location>
        <begin position="33"/>
        <end position="51"/>
    </location>
</feature>
<comment type="caution">
    <text evidence="2">The sequence shown here is derived from an EMBL/GenBank/DDBJ whole genome shotgun (WGS) entry which is preliminary data.</text>
</comment>
<dbReference type="AlphaFoldDB" id="A0A6V8SK85"/>